<dbReference type="Pfam" id="PF13185">
    <property type="entry name" value="GAF_2"/>
    <property type="match status" value="1"/>
</dbReference>
<name>A0ABS2KPI3_9NOCA</name>
<dbReference type="Gene3D" id="3.30.450.40">
    <property type="match status" value="1"/>
</dbReference>
<comment type="caution">
    <text evidence="6">The sequence shown here is derived from an EMBL/GenBank/DDBJ whole genome shotgun (WGS) entry which is preliminary data.</text>
</comment>
<reference evidence="6 7" key="1">
    <citation type="submission" date="2021-01" db="EMBL/GenBank/DDBJ databases">
        <title>Genomics of switchgrass bacterial isolates.</title>
        <authorList>
            <person name="Shade A."/>
        </authorList>
    </citation>
    <scope>NUCLEOTIDE SEQUENCE [LARGE SCALE GENOMIC DNA]</scope>
    <source>
        <strain evidence="6 7">PvP111</strain>
    </source>
</reference>
<dbReference type="SUPFAM" id="SSF55781">
    <property type="entry name" value="GAF domain-like"/>
    <property type="match status" value="1"/>
</dbReference>
<protein>
    <recommendedName>
        <fullName evidence="5">ANTAR domain-containing protein</fullName>
    </recommendedName>
</protein>
<evidence type="ECO:0000313" key="7">
    <source>
        <dbReference type="Proteomes" id="UP000703038"/>
    </source>
</evidence>
<dbReference type="SMART" id="SM01012">
    <property type="entry name" value="ANTAR"/>
    <property type="match status" value="1"/>
</dbReference>
<dbReference type="PIRSF" id="PIRSF036625">
    <property type="entry name" value="GAF_ANTAR"/>
    <property type="match status" value="1"/>
</dbReference>
<accession>A0ABS2KPI3</accession>
<dbReference type="InterPro" id="IPR005561">
    <property type="entry name" value="ANTAR"/>
</dbReference>
<dbReference type="InterPro" id="IPR011006">
    <property type="entry name" value="CheY-like_superfamily"/>
</dbReference>
<evidence type="ECO:0000259" key="5">
    <source>
        <dbReference type="PROSITE" id="PS50921"/>
    </source>
</evidence>
<organism evidence="6 7">
    <name type="scientific">Rhodococcoides corynebacterioides</name>
    <dbReference type="NCBI Taxonomy" id="53972"/>
    <lineage>
        <taxon>Bacteria</taxon>
        <taxon>Bacillati</taxon>
        <taxon>Actinomycetota</taxon>
        <taxon>Actinomycetes</taxon>
        <taxon>Mycobacteriales</taxon>
        <taxon>Nocardiaceae</taxon>
        <taxon>Rhodococcoides</taxon>
    </lineage>
</organism>
<keyword evidence="7" id="KW-1185">Reference proteome</keyword>
<evidence type="ECO:0000313" key="6">
    <source>
        <dbReference type="EMBL" id="MBM7413867.1"/>
    </source>
</evidence>
<dbReference type="SUPFAM" id="SSF52172">
    <property type="entry name" value="CheY-like"/>
    <property type="match status" value="1"/>
</dbReference>
<proteinExistence type="predicted"/>
<keyword evidence="3" id="KW-0805">Transcription regulation</keyword>
<dbReference type="RefSeq" id="WP_239532350.1">
    <property type="nucleotide sequence ID" value="NZ_JAFBBK010000001.1"/>
</dbReference>
<dbReference type="EMBL" id="JAFBBK010000001">
    <property type="protein sequence ID" value="MBM7413867.1"/>
    <property type="molecule type" value="Genomic_DNA"/>
</dbReference>
<evidence type="ECO:0000256" key="4">
    <source>
        <dbReference type="ARBA" id="ARBA00023163"/>
    </source>
</evidence>
<evidence type="ECO:0000256" key="1">
    <source>
        <dbReference type="ARBA" id="ARBA00022679"/>
    </source>
</evidence>
<feature type="domain" description="ANTAR" evidence="5">
    <location>
        <begin position="190"/>
        <end position="251"/>
    </location>
</feature>
<dbReference type="PROSITE" id="PS50921">
    <property type="entry name" value="ANTAR"/>
    <property type="match status" value="1"/>
</dbReference>
<keyword evidence="2" id="KW-0418">Kinase</keyword>
<gene>
    <name evidence="6" type="ORF">JOE42_000600</name>
</gene>
<dbReference type="Proteomes" id="UP000703038">
    <property type="component" value="Unassembled WGS sequence"/>
</dbReference>
<dbReference type="InterPro" id="IPR012074">
    <property type="entry name" value="GAF_ANTAR"/>
</dbReference>
<dbReference type="Pfam" id="PF03861">
    <property type="entry name" value="ANTAR"/>
    <property type="match status" value="1"/>
</dbReference>
<sequence length="266" mass="28814">MGVESGEHMTVPYSDHGDIVRTIGEDAAVDRNASALGDIAEMARTLRGTRRSVDDTLTALVRSATQLMPGVDHACVTVMTGARRTIHARTDEVAADLCRVQFELGEGPTENEIWQIDTVVAENLGNERRWPSFAAAARDRGIESMAAFRLYTDPSARDLGVLLLFSRTADTFDADAQMVGSALAAHGAVALLSARDDQNFRDGLASRDIIGQAKGILMERFDVDAVQAFTMLAHISQSENRPLREVALSLIEESHPTRSVEVPPVA</sequence>
<keyword evidence="1" id="KW-0808">Transferase</keyword>
<evidence type="ECO:0000256" key="3">
    <source>
        <dbReference type="ARBA" id="ARBA00023015"/>
    </source>
</evidence>
<dbReference type="InterPro" id="IPR003018">
    <property type="entry name" value="GAF"/>
</dbReference>
<dbReference type="Gene3D" id="1.10.10.10">
    <property type="entry name" value="Winged helix-like DNA-binding domain superfamily/Winged helix DNA-binding domain"/>
    <property type="match status" value="1"/>
</dbReference>
<dbReference type="InterPro" id="IPR036388">
    <property type="entry name" value="WH-like_DNA-bd_sf"/>
</dbReference>
<keyword evidence="4" id="KW-0804">Transcription</keyword>
<evidence type="ECO:0000256" key="2">
    <source>
        <dbReference type="ARBA" id="ARBA00022777"/>
    </source>
</evidence>
<dbReference type="InterPro" id="IPR029016">
    <property type="entry name" value="GAF-like_dom_sf"/>
</dbReference>